<dbReference type="RefSeq" id="WP_013672534.1">
    <property type="nucleotide sequence ID" value="NZ_BAABKS010000085.1"/>
</dbReference>
<gene>
    <name evidence="1" type="ORF">ACFQ34_11010</name>
</gene>
<keyword evidence="2" id="KW-1185">Reference proteome</keyword>
<accession>A0ABW3VHV0</accession>
<sequence>MTGTTTTLDRFDGHIAGLGTAAGLRVVVGRWRRSPLGAFTDVMAERPDGHRLLLAPGPAVAEFVAATYTFDEVRVVPVAATVDGPRWTVRAGPLAATFRTGGRPPLGLLLAAVPTPLATSIPWVSAIDVVARRVLPGVRTRGSATGDRDEFYCARDMHRIVAASVAWDGVDQGALTPVDPPVRFGFGSTPAGPSVVRVTTLIRR</sequence>
<dbReference type="EMBL" id="JBHTMB010000085">
    <property type="protein sequence ID" value="MFD1233813.1"/>
    <property type="molecule type" value="Genomic_DNA"/>
</dbReference>
<dbReference type="Proteomes" id="UP001597182">
    <property type="component" value="Unassembled WGS sequence"/>
</dbReference>
<protein>
    <submittedName>
        <fullName evidence="1">Uncharacterized protein</fullName>
    </submittedName>
</protein>
<proteinExistence type="predicted"/>
<name>A0ABW3VHV0_9PSEU</name>
<organism evidence="1 2">
    <name type="scientific">Pseudonocardia benzenivorans</name>
    <dbReference type="NCBI Taxonomy" id="228005"/>
    <lineage>
        <taxon>Bacteria</taxon>
        <taxon>Bacillati</taxon>
        <taxon>Actinomycetota</taxon>
        <taxon>Actinomycetes</taxon>
        <taxon>Pseudonocardiales</taxon>
        <taxon>Pseudonocardiaceae</taxon>
        <taxon>Pseudonocardia</taxon>
    </lineage>
</organism>
<evidence type="ECO:0000313" key="2">
    <source>
        <dbReference type="Proteomes" id="UP001597182"/>
    </source>
</evidence>
<evidence type="ECO:0000313" key="1">
    <source>
        <dbReference type="EMBL" id="MFD1233813.1"/>
    </source>
</evidence>
<comment type="caution">
    <text evidence="1">The sequence shown here is derived from an EMBL/GenBank/DDBJ whole genome shotgun (WGS) entry which is preliminary data.</text>
</comment>
<reference evidence="2" key="1">
    <citation type="journal article" date="2019" name="Int. J. Syst. Evol. Microbiol.">
        <title>The Global Catalogue of Microorganisms (GCM) 10K type strain sequencing project: providing services to taxonomists for standard genome sequencing and annotation.</title>
        <authorList>
            <consortium name="The Broad Institute Genomics Platform"/>
            <consortium name="The Broad Institute Genome Sequencing Center for Infectious Disease"/>
            <person name="Wu L."/>
            <person name="Ma J."/>
        </authorList>
    </citation>
    <scope>NUCLEOTIDE SEQUENCE [LARGE SCALE GENOMIC DNA]</scope>
    <source>
        <strain evidence="2">CCUG 49018</strain>
    </source>
</reference>